<evidence type="ECO:0000313" key="2">
    <source>
        <dbReference type="EMBL" id="KIO07635.1"/>
    </source>
</evidence>
<feature type="region of interest" description="Disordered" evidence="1">
    <location>
        <begin position="440"/>
        <end position="480"/>
    </location>
</feature>
<dbReference type="Proteomes" id="UP000054217">
    <property type="component" value="Unassembled WGS sequence"/>
</dbReference>
<dbReference type="Pfam" id="PF20414">
    <property type="entry name" value="DUF6698"/>
    <property type="match status" value="1"/>
</dbReference>
<feature type="compositionally biased region" description="Basic residues" evidence="1">
    <location>
        <begin position="465"/>
        <end position="480"/>
    </location>
</feature>
<keyword evidence="3" id="KW-1185">Reference proteome</keyword>
<evidence type="ECO:0000256" key="1">
    <source>
        <dbReference type="SAM" id="MobiDB-lite"/>
    </source>
</evidence>
<dbReference type="STRING" id="870435.A0A0C3P3L8"/>
<feature type="region of interest" description="Disordered" evidence="1">
    <location>
        <begin position="1"/>
        <end position="22"/>
    </location>
</feature>
<reference evidence="2 3" key="1">
    <citation type="submission" date="2014-04" db="EMBL/GenBank/DDBJ databases">
        <authorList>
            <consortium name="DOE Joint Genome Institute"/>
            <person name="Kuo A."/>
            <person name="Kohler A."/>
            <person name="Costa M.D."/>
            <person name="Nagy L.G."/>
            <person name="Floudas D."/>
            <person name="Copeland A."/>
            <person name="Barry K.W."/>
            <person name="Cichocki N."/>
            <person name="Veneault-Fourrey C."/>
            <person name="LaButti K."/>
            <person name="Lindquist E.A."/>
            <person name="Lipzen A."/>
            <person name="Lundell T."/>
            <person name="Morin E."/>
            <person name="Murat C."/>
            <person name="Sun H."/>
            <person name="Tunlid A."/>
            <person name="Henrissat B."/>
            <person name="Grigoriev I.V."/>
            <person name="Hibbett D.S."/>
            <person name="Martin F."/>
            <person name="Nordberg H.P."/>
            <person name="Cantor M.N."/>
            <person name="Hua S.X."/>
        </authorList>
    </citation>
    <scope>NUCLEOTIDE SEQUENCE [LARGE SCALE GENOMIC DNA]</scope>
    <source>
        <strain evidence="2 3">Marx 270</strain>
    </source>
</reference>
<sequence>MDDTLPNPNSSKSLIVKGRRSKKRKIEDDPMVIYHTVGRCLAYTVDMFANVSIAFGVGIACNKGGTPGFPLPEDDKERLLRTYRAILEAVPDLSKAIDNVNRQKLEEALEMVQEGVTCCRTDDCGSLKWPGLNYVLLNTSALVPSIPPTDTSKSLCGFHHPQLARLLCPHKYISEFDQSPNQYVDRVLNGDLIFKVWPLPSFLYNQTKPYNPDDIQDGLFRGHVLFYKHIFCGCSTAVGASTIATKPSKNKIHSIKEVSEFTIAYAVVMAYFTLSSEEMFRKAAGGLVYRDFYCTIISLFEEKETDPWVKETLAWWNQQIYGNNSSKDLNGDLGSEEEWQAVIAQRAARCRLNRVNSASIDPVLRGASATTSTSSVHNRIQAATTVSSGIALSSAHNGTQTATTVNTDSAFSASAHNGMQTATTVNTNSALSSVHNETHLAPLPLSSPEPEARPPPHSTASHGGPKGRGRGHGRGARQGA</sequence>
<accession>A0A0C3P3L8</accession>
<proteinExistence type="predicted"/>
<organism evidence="2 3">
    <name type="scientific">Pisolithus tinctorius Marx 270</name>
    <dbReference type="NCBI Taxonomy" id="870435"/>
    <lineage>
        <taxon>Eukaryota</taxon>
        <taxon>Fungi</taxon>
        <taxon>Dikarya</taxon>
        <taxon>Basidiomycota</taxon>
        <taxon>Agaricomycotina</taxon>
        <taxon>Agaricomycetes</taxon>
        <taxon>Agaricomycetidae</taxon>
        <taxon>Boletales</taxon>
        <taxon>Sclerodermatineae</taxon>
        <taxon>Pisolithaceae</taxon>
        <taxon>Pisolithus</taxon>
    </lineage>
</organism>
<feature type="compositionally biased region" description="Polar residues" evidence="1">
    <location>
        <begin position="1"/>
        <end position="13"/>
    </location>
</feature>
<dbReference type="InParanoid" id="A0A0C3P3L8"/>
<name>A0A0C3P3L8_PISTI</name>
<reference evidence="3" key="2">
    <citation type="submission" date="2015-01" db="EMBL/GenBank/DDBJ databases">
        <title>Evolutionary Origins and Diversification of the Mycorrhizal Mutualists.</title>
        <authorList>
            <consortium name="DOE Joint Genome Institute"/>
            <consortium name="Mycorrhizal Genomics Consortium"/>
            <person name="Kohler A."/>
            <person name="Kuo A."/>
            <person name="Nagy L.G."/>
            <person name="Floudas D."/>
            <person name="Copeland A."/>
            <person name="Barry K.W."/>
            <person name="Cichocki N."/>
            <person name="Veneault-Fourrey C."/>
            <person name="LaButti K."/>
            <person name="Lindquist E.A."/>
            <person name="Lipzen A."/>
            <person name="Lundell T."/>
            <person name="Morin E."/>
            <person name="Murat C."/>
            <person name="Riley R."/>
            <person name="Ohm R."/>
            <person name="Sun H."/>
            <person name="Tunlid A."/>
            <person name="Henrissat B."/>
            <person name="Grigoriev I.V."/>
            <person name="Hibbett D.S."/>
            <person name="Martin F."/>
        </authorList>
    </citation>
    <scope>NUCLEOTIDE SEQUENCE [LARGE SCALE GENOMIC DNA]</scope>
    <source>
        <strain evidence="3">Marx 270</strain>
    </source>
</reference>
<dbReference type="EMBL" id="KN831959">
    <property type="protein sequence ID" value="KIO07635.1"/>
    <property type="molecule type" value="Genomic_DNA"/>
</dbReference>
<gene>
    <name evidence="2" type="ORF">M404DRAFT_23489</name>
</gene>
<dbReference type="AlphaFoldDB" id="A0A0C3P3L8"/>
<dbReference type="HOGENOM" id="CLU_035918_2_0_1"/>
<dbReference type="OrthoDB" id="2675584at2759"/>
<evidence type="ECO:0000313" key="3">
    <source>
        <dbReference type="Proteomes" id="UP000054217"/>
    </source>
</evidence>
<dbReference type="InterPro" id="IPR046521">
    <property type="entry name" value="DUF6698"/>
</dbReference>
<protein>
    <submittedName>
        <fullName evidence="2">Uncharacterized protein</fullName>
    </submittedName>
</protein>